<comment type="subcellular location">
    <subcellularLocation>
        <location evidence="1">Membrane</location>
        <topology evidence="1">Multi-pass membrane protein</topology>
    </subcellularLocation>
</comment>
<dbReference type="AlphaFoldDB" id="A0A6A6BAF1"/>
<feature type="compositionally biased region" description="Basic and acidic residues" evidence="6">
    <location>
        <begin position="316"/>
        <end position="332"/>
    </location>
</feature>
<feature type="transmembrane region" description="Helical" evidence="7">
    <location>
        <begin position="61"/>
        <end position="84"/>
    </location>
</feature>
<dbReference type="InterPro" id="IPR052337">
    <property type="entry name" value="SAT4-like"/>
</dbReference>
<feature type="region of interest" description="Disordered" evidence="6">
    <location>
        <begin position="302"/>
        <end position="369"/>
    </location>
</feature>
<gene>
    <name evidence="9" type="ORF">K452DRAFT_61114</name>
</gene>
<feature type="transmembrane region" description="Helical" evidence="7">
    <location>
        <begin position="104"/>
        <end position="130"/>
    </location>
</feature>
<feature type="transmembrane region" description="Helical" evidence="7">
    <location>
        <begin position="30"/>
        <end position="49"/>
    </location>
</feature>
<evidence type="ECO:0000256" key="6">
    <source>
        <dbReference type="SAM" id="MobiDB-lite"/>
    </source>
</evidence>
<proteinExistence type="inferred from homology"/>
<accession>A0A6A6BAF1</accession>
<feature type="transmembrane region" description="Helical" evidence="7">
    <location>
        <begin position="142"/>
        <end position="165"/>
    </location>
</feature>
<protein>
    <recommendedName>
        <fullName evidence="8">Rhodopsin domain-containing protein</fullName>
    </recommendedName>
</protein>
<feature type="compositionally biased region" description="Polar residues" evidence="6">
    <location>
        <begin position="339"/>
        <end position="355"/>
    </location>
</feature>
<evidence type="ECO:0000256" key="4">
    <source>
        <dbReference type="ARBA" id="ARBA00023136"/>
    </source>
</evidence>
<evidence type="ECO:0000256" key="1">
    <source>
        <dbReference type="ARBA" id="ARBA00004141"/>
    </source>
</evidence>
<keyword evidence="4 7" id="KW-0472">Membrane</keyword>
<dbReference type="GeneID" id="54304413"/>
<evidence type="ECO:0000256" key="5">
    <source>
        <dbReference type="ARBA" id="ARBA00038359"/>
    </source>
</evidence>
<feature type="transmembrane region" description="Helical" evidence="7">
    <location>
        <begin position="223"/>
        <end position="245"/>
    </location>
</feature>
<feature type="compositionally biased region" description="Polar residues" evidence="6">
    <location>
        <begin position="303"/>
        <end position="314"/>
    </location>
</feature>
<dbReference type="GO" id="GO:0016020">
    <property type="term" value="C:membrane"/>
    <property type="evidence" value="ECO:0007669"/>
    <property type="project" value="UniProtKB-SubCell"/>
</dbReference>
<feature type="transmembrane region" description="Helical" evidence="7">
    <location>
        <begin position="188"/>
        <end position="211"/>
    </location>
</feature>
<evidence type="ECO:0000259" key="8">
    <source>
        <dbReference type="Pfam" id="PF20684"/>
    </source>
</evidence>
<dbReference type="PANTHER" id="PTHR33048:SF163">
    <property type="entry name" value="INTEGRAL MEMBRANE PROTEIN (AFU_ORTHOLOGUE AFUA_8G05510)"/>
    <property type="match status" value="1"/>
</dbReference>
<evidence type="ECO:0000256" key="2">
    <source>
        <dbReference type="ARBA" id="ARBA00022692"/>
    </source>
</evidence>
<evidence type="ECO:0000256" key="7">
    <source>
        <dbReference type="SAM" id="Phobius"/>
    </source>
</evidence>
<dbReference type="EMBL" id="ML995492">
    <property type="protein sequence ID" value="KAF2139481.1"/>
    <property type="molecule type" value="Genomic_DNA"/>
</dbReference>
<organism evidence="9 10">
    <name type="scientific">Aplosporella prunicola CBS 121167</name>
    <dbReference type="NCBI Taxonomy" id="1176127"/>
    <lineage>
        <taxon>Eukaryota</taxon>
        <taxon>Fungi</taxon>
        <taxon>Dikarya</taxon>
        <taxon>Ascomycota</taxon>
        <taxon>Pezizomycotina</taxon>
        <taxon>Dothideomycetes</taxon>
        <taxon>Dothideomycetes incertae sedis</taxon>
        <taxon>Botryosphaeriales</taxon>
        <taxon>Aplosporellaceae</taxon>
        <taxon>Aplosporella</taxon>
    </lineage>
</organism>
<evidence type="ECO:0000313" key="9">
    <source>
        <dbReference type="EMBL" id="KAF2139481.1"/>
    </source>
</evidence>
<dbReference type="InterPro" id="IPR049326">
    <property type="entry name" value="Rhodopsin_dom_fungi"/>
</dbReference>
<keyword evidence="10" id="KW-1185">Reference proteome</keyword>
<dbReference type="Pfam" id="PF20684">
    <property type="entry name" value="Fung_rhodopsin"/>
    <property type="match status" value="1"/>
</dbReference>
<name>A0A6A6BAF1_9PEZI</name>
<keyword evidence="3 7" id="KW-1133">Transmembrane helix</keyword>
<evidence type="ECO:0000313" key="10">
    <source>
        <dbReference type="Proteomes" id="UP000799438"/>
    </source>
</evidence>
<comment type="similarity">
    <text evidence="5">Belongs to the SAT4 family.</text>
</comment>
<keyword evidence="2 7" id="KW-0812">Transmembrane</keyword>
<dbReference type="OrthoDB" id="5429740at2759"/>
<dbReference type="PANTHER" id="PTHR33048">
    <property type="entry name" value="PTH11-LIKE INTEGRAL MEMBRANE PROTEIN (AFU_ORTHOLOGUE AFUA_5G11245)"/>
    <property type="match status" value="1"/>
</dbReference>
<reference evidence="9" key="1">
    <citation type="journal article" date="2020" name="Stud. Mycol.">
        <title>101 Dothideomycetes genomes: a test case for predicting lifestyles and emergence of pathogens.</title>
        <authorList>
            <person name="Haridas S."/>
            <person name="Albert R."/>
            <person name="Binder M."/>
            <person name="Bloem J."/>
            <person name="Labutti K."/>
            <person name="Salamov A."/>
            <person name="Andreopoulos B."/>
            <person name="Baker S."/>
            <person name="Barry K."/>
            <person name="Bills G."/>
            <person name="Bluhm B."/>
            <person name="Cannon C."/>
            <person name="Castanera R."/>
            <person name="Culley D."/>
            <person name="Daum C."/>
            <person name="Ezra D."/>
            <person name="Gonzalez J."/>
            <person name="Henrissat B."/>
            <person name="Kuo A."/>
            <person name="Liang C."/>
            <person name="Lipzen A."/>
            <person name="Lutzoni F."/>
            <person name="Magnuson J."/>
            <person name="Mondo S."/>
            <person name="Nolan M."/>
            <person name="Ohm R."/>
            <person name="Pangilinan J."/>
            <person name="Park H.-J."/>
            <person name="Ramirez L."/>
            <person name="Alfaro M."/>
            <person name="Sun H."/>
            <person name="Tritt A."/>
            <person name="Yoshinaga Y."/>
            <person name="Zwiers L.-H."/>
            <person name="Turgeon B."/>
            <person name="Goodwin S."/>
            <person name="Spatafora J."/>
            <person name="Crous P."/>
            <person name="Grigoriev I."/>
        </authorList>
    </citation>
    <scope>NUCLEOTIDE SEQUENCE</scope>
    <source>
        <strain evidence="9">CBS 121167</strain>
    </source>
</reference>
<sequence length="392" mass="42845">MATDPVITKIFGPAPDGLNLKESRQTEDNVISIVLIIVAAVSVTLRIIARKMQGLFLRADDYAMVVGLFLVAAMVAMSIVAAGYGAGRHIWSVDVGNFMNVMKIVYCLPFIYAASQTVIKFGILYFYYCIFGQAKPDSSFRIMFFTATFLTTVYPLILWITMAVACRPVHYYWDQYIGGTGTCIDTNAFYLALGVVNMINDMIILAVPLPPILRLKMDTKKKLAVVGIMMMGGFVCVASIIRIYYLAKLNEAIDATFAIGPAFVWTTVEPAVGIVSACLPTFRPLFRKAKALGSTIPRISMPTYPSSSQRTASEPKTWHRQTEIELGEGRGYDDDEARLTSNVSGGGHTQMSAQSDVEAGGCVGGGAPHAAGRGIVVQKEFRVREERDSDSF</sequence>
<dbReference type="Proteomes" id="UP000799438">
    <property type="component" value="Unassembled WGS sequence"/>
</dbReference>
<dbReference type="RefSeq" id="XP_033395194.1">
    <property type="nucleotide sequence ID" value="XM_033546906.1"/>
</dbReference>
<feature type="domain" description="Rhodopsin" evidence="8">
    <location>
        <begin position="45"/>
        <end position="288"/>
    </location>
</feature>
<evidence type="ECO:0000256" key="3">
    <source>
        <dbReference type="ARBA" id="ARBA00022989"/>
    </source>
</evidence>